<feature type="compositionally biased region" description="Gly residues" evidence="1">
    <location>
        <begin position="71"/>
        <end position="95"/>
    </location>
</feature>
<keyword evidence="3" id="KW-1185">Reference proteome</keyword>
<evidence type="ECO:0000313" key="3">
    <source>
        <dbReference type="Proteomes" id="UP001501759"/>
    </source>
</evidence>
<evidence type="ECO:0000313" key="2">
    <source>
        <dbReference type="EMBL" id="GAA5029853.1"/>
    </source>
</evidence>
<proteinExistence type="predicted"/>
<dbReference type="Proteomes" id="UP001501759">
    <property type="component" value="Unassembled WGS sequence"/>
</dbReference>
<gene>
    <name evidence="2" type="ORF">GCM10023335_69440</name>
</gene>
<comment type="caution">
    <text evidence="2">The sequence shown here is derived from an EMBL/GenBank/DDBJ whole genome shotgun (WGS) entry which is preliminary data.</text>
</comment>
<evidence type="ECO:0000256" key="1">
    <source>
        <dbReference type="SAM" id="MobiDB-lite"/>
    </source>
</evidence>
<accession>A0ABP9JES6</accession>
<name>A0ABP9JES6_9ACTN</name>
<organism evidence="2 3">
    <name type="scientific">Streptomyces siamensis</name>
    <dbReference type="NCBI Taxonomy" id="1274986"/>
    <lineage>
        <taxon>Bacteria</taxon>
        <taxon>Bacillati</taxon>
        <taxon>Actinomycetota</taxon>
        <taxon>Actinomycetes</taxon>
        <taxon>Kitasatosporales</taxon>
        <taxon>Streptomycetaceae</taxon>
        <taxon>Streptomyces</taxon>
    </lineage>
</organism>
<reference evidence="3" key="1">
    <citation type="journal article" date="2019" name="Int. J. Syst. Evol. Microbiol.">
        <title>The Global Catalogue of Microorganisms (GCM) 10K type strain sequencing project: providing services to taxonomists for standard genome sequencing and annotation.</title>
        <authorList>
            <consortium name="The Broad Institute Genomics Platform"/>
            <consortium name="The Broad Institute Genome Sequencing Center for Infectious Disease"/>
            <person name="Wu L."/>
            <person name="Ma J."/>
        </authorList>
    </citation>
    <scope>NUCLEOTIDE SEQUENCE [LARGE SCALE GENOMIC DNA]</scope>
    <source>
        <strain evidence="3">JCM 18409</strain>
    </source>
</reference>
<feature type="region of interest" description="Disordered" evidence="1">
    <location>
        <begin position="17"/>
        <end position="126"/>
    </location>
</feature>
<sequence>MQSDFLMNRYELRRIHIWGTSGVKEQRTPVARPALRDGPVRAKERRGRAPVTPGPDSDSDSDSAPAPAPGSGSGFASGSGSGFASGSGSGRGSGFDPGRDCGPQSGGRGPGPGLARPFGERRSGPG</sequence>
<dbReference type="EMBL" id="BAABKB010000032">
    <property type="protein sequence ID" value="GAA5029853.1"/>
    <property type="molecule type" value="Genomic_DNA"/>
</dbReference>
<protein>
    <submittedName>
        <fullName evidence="2">Uncharacterized protein</fullName>
    </submittedName>
</protein>